<protein>
    <submittedName>
        <fullName evidence="1">Uncharacterized protein</fullName>
    </submittedName>
</protein>
<accession>A0ACB9WEP3</accession>
<evidence type="ECO:0000313" key="1">
    <source>
        <dbReference type="EMBL" id="KAI4811497.1"/>
    </source>
</evidence>
<gene>
    <name evidence="1" type="ORF">KUCAC02_014401</name>
</gene>
<keyword evidence="2" id="KW-1185">Reference proteome</keyword>
<dbReference type="EMBL" id="CM043800">
    <property type="protein sequence ID" value="KAI4811497.1"/>
    <property type="molecule type" value="Genomic_DNA"/>
</dbReference>
<feature type="non-terminal residue" evidence="1">
    <location>
        <position position="69"/>
    </location>
</feature>
<feature type="non-terminal residue" evidence="1">
    <location>
        <position position="1"/>
    </location>
</feature>
<evidence type="ECO:0000313" key="2">
    <source>
        <dbReference type="Proteomes" id="UP001057452"/>
    </source>
</evidence>
<dbReference type="Proteomes" id="UP001057452">
    <property type="component" value="Chromosome 16"/>
</dbReference>
<organism evidence="1 2">
    <name type="scientific">Chaenocephalus aceratus</name>
    <name type="common">Blackfin icefish</name>
    <name type="synonym">Chaenichthys aceratus</name>
    <dbReference type="NCBI Taxonomy" id="36190"/>
    <lineage>
        <taxon>Eukaryota</taxon>
        <taxon>Metazoa</taxon>
        <taxon>Chordata</taxon>
        <taxon>Craniata</taxon>
        <taxon>Vertebrata</taxon>
        <taxon>Euteleostomi</taxon>
        <taxon>Actinopterygii</taxon>
        <taxon>Neopterygii</taxon>
        <taxon>Teleostei</taxon>
        <taxon>Neoteleostei</taxon>
        <taxon>Acanthomorphata</taxon>
        <taxon>Eupercaria</taxon>
        <taxon>Perciformes</taxon>
        <taxon>Notothenioidei</taxon>
        <taxon>Channichthyidae</taxon>
        <taxon>Chaenocephalus</taxon>
    </lineage>
</organism>
<name>A0ACB9WEP3_CHAAC</name>
<comment type="caution">
    <text evidence="1">The sequence shown here is derived from an EMBL/GenBank/DDBJ whole genome shotgun (WGS) entry which is preliminary data.</text>
</comment>
<proteinExistence type="predicted"/>
<reference evidence="1" key="1">
    <citation type="submission" date="2022-05" db="EMBL/GenBank/DDBJ databases">
        <title>Chromosome-level genome of Chaenocephalus aceratus.</title>
        <authorList>
            <person name="Park H."/>
        </authorList>
    </citation>
    <scope>NUCLEOTIDE SEQUENCE</scope>
    <source>
        <strain evidence="1">KU_202001</strain>
    </source>
</reference>
<sequence length="69" mass="7513">SSPIQASANLTCGNTQGPDLFAHNLQWHNPITQPVIGPFHKVQHSTGSVSHSQPMLPLLGIDWLLDFSK</sequence>